<organism evidence="1 2">
    <name type="scientific">Parageobacillus thermoglucosidasius</name>
    <name type="common">Geobacillus thermoglucosidasius</name>
    <dbReference type="NCBI Taxonomy" id="1426"/>
    <lineage>
        <taxon>Bacteria</taxon>
        <taxon>Bacillati</taxon>
        <taxon>Bacillota</taxon>
        <taxon>Bacilli</taxon>
        <taxon>Bacillales</taxon>
        <taxon>Anoxybacillaceae</taxon>
        <taxon>Parageobacillus</taxon>
    </lineage>
</organism>
<evidence type="ECO:0000313" key="1">
    <source>
        <dbReference type="EMBL" id="OAT71616.1"/>
    </source>
</evidence>
<name>A0A1B7KNG4_PARTM</name>
<sequence length="83" mass="9635">MLVKKKRCNKRRFLFKIFLDEPVACFCNIAKNIARARGLIKEMKIASQHCCVLHVGRGDVDKEEAIKQFYFHNCGIFQTSSNK</sequence>
<dbReference type="Proteomes" id="UP000078290">
    <property type="component" value="Unassembled WGS sequence"/>
</dbReference>
<evidence type="ECO:0000313" key="2">
    <source>
        <dbReference type="Proteomes" id="UP000078290"/>
    </source>
</evidence>
<proteinExistence type="predicted"/>
<comment type="caution">
    <text evidence="1">The sequence shown here is derived from an EMBL/GenBank/DDBJ whole genome shotgun (WGS) entry which is preliminary data.</text>
</comment>
<dbReference type="EMBL" id="LXMA01000041">
    <property type="protein sequence ID" value="OAT71616.1"/>
    <property type="molecule type" value="Genomic_DNA"/>
</dbReference>
<gene>
    <name evidence="1" type="ORF">A7K69_12470</name>
</gene>
<accession>A0A1B7KNG4</accession>
<protein>
    <submittedName>
        <fullName evidence="1">Uncharacterized protein</fullName>
    </submittedName>
</protein>
<dbReference type="AlphaFoldDB" id="A0A1B7KNG4"/>
<reference evidence="2" key="1">
    <citation type="submission" date="2016-05" db="EMBL/GenBank/DDBJ databases">
        <authorList>
            <person name="Wang W."/>
            <person name="Zhu L."/>
        </authorList>
    </citation>
    <scope>NUCLEOTIDE SEQUENCE [LARGE SCALE GENOMIC DNA]</scope>
    <source>
        <strain evidence="2">W-2</strain>
    </source>
</reference>